<dbReference type="KEGG" id="ssua:FPZ54_00875"/>
<feature type="domain" description="Methyl-accepting transducer" evidence="5">
    <location>
        <begin position="184"/>
        <end position="427"/>
    </location>
</feature>
<organism evidence="7 8">
    <name type="scientific">Sphingomonas suaedae</name>
    <dbReference type="NCBI Taxonomy" id="2599297"/>
    <lineage>
        <taxon>Bacteria</taxon>
        <taxon>Pseudomonadati</taxon>
        <taxon>Pseudomonadota</taxon>
        <taxon>Alphaproteobacteria</taxon>
        <taxon>Sphingomonadales</taxon>
        <taxon>Sphingomonadaceae</taxon>
        <taxon>Sphingomonas</taxon>
    </lineage>
</organism>
<evidence type="ECO:0000256" key="1">
    <source>
        <dbReference type="ARBA" id="ARBA00023224"/>
    </source>
</evidence>
<dbReference type="InterPro" id="IPR046342">
    <property type="entry name" value="CBS_dom_sf"/>
</dbReference>
<keyword evidence="1 2" id="KW-0807">Transducer</keyword>
<sequence length="440" mass="45879">MFLSDSSEPQPDAPSTRDWLSTTERTPPFLRQSDTLFTAIEMFQTNMELRLLPVVDPGHRTVGALFEKDVRRLLLNPFGHALMRNPAYGSGLAAHVRPCPTAEVDQDIGAVLDAYRAASGQEGMVLTHNGRLFAVVANRRIVSLAVERELAQARGRMHRSQRIEAASARFEGQVATLARTLADLSQRIGGNARATATRAGDTGDRATAVASAAAQTSFSMTGVAERGRILADAFAAINDDTARAKAAADNAVGLVGDGGMRMRELMASARSIDAVIALIGEIAGKVNLLALNATIEAARAGEAGRGFTVVANEVKALATQASHAAGRITAHVAEICSGIAQVADGHGEVERAIATMARLCDTVEHAVATQSETTRLIAMTVDETVSAGALIADDVAAIGGSAGSATQSAHEMSGLAERIHAEAGALDAAVQAFLTDLRAA</sequence>
<dbReference type="AlphaFoldDB" id="A0A518RB75"/>
<evidence type="ECO:0000313" key="7">
    <source>
        <dbReference type="EMBL" id="QDX24722.1"/>
    </source>
</evidence>
<evidence type="ECO:0000259" key="6">
    <source>
        <dbReference type="PROSITE" id="PS51371"/>
    </source>
</evidence>
<dbReference type="Pfam" id="PF00015">
    <property type="entry name" value="MCPsignal"/>
    <property type="match status" value="1"/>
</dbReference>
<dbReference type="Pfam" id="PF00571">
    <property type="entry name" value="CBS"/>
    <property type="match status" value="1"/>
</dbReference>
<accession>A0A518RB75</accession>
<feature type="region of interest" description="Disordered" evidence="4">
    <location>
        <begin position="1"/>
        <end position="25"/>
    </location>
</feature>
<name>A0A518RB75_9SPHN</name>
<dbReference type="OrthoDB" id="7441210at2"/>
<keyword evidence="3" id="KW-0129">CBS domain</keyword>
<dbReference type="PANTHER" id="PTHR32089:SF112">
    <property type="entry name" value="LYSOZYME-LIKE PROTEIN-RELATED"/>
    <property type="match status" value="1"/>
</dbReference>
<evidence type="ECO:0000313" key="8">
    <source>
        <dbReference type="Proteomes" id="UP000318055"/>
    </source>
</evidence>
<reference evidence="7 8" key="1">
    <citation type="submission" date="2019-07" db="EMBL/GenBank/DDBJ databases">
        <title>Sphingomonas alkalisoli sp. nov., isolated from rhizosphere soil of Suaedae salsa.</title>
        <authorList>
            <person name="Zhang H."/>
            <person name="Xu L."/>
            <person name="Zhang J.-X."/>
            <person name="Sun J.-Q."/>
        </authorList>
    </citation>
    <scope>NUCLEOTIDE SEQUENCE [LARGE SCALE GENOMIC DNA]</scope>
    <source>
        <strain evidence="7 8">XS-10</strain>
    </source>
</reference>
<dbReference type="InterPro" id="IPR004089">
    <property type="entry name" value="MCPsignal_dom"/>
</dbReference>
<dbReference type="SMART" id="SM00283">
    <property type="entry name" value="MA"/>
    <property type="match status" value="1"/>
</dbReference>
<dbReference type="PROSITE" id="PS50111">
    <property type="entry name" value="CHEMOTAXIS_TRANSDUC_2"/>
    <property type="match status" value="1"/>
</dbReference>
<dbReference type="Gene3D" id="1.10.287.950">
    <property type="entry name" value="Methyl-accepting chemotaxis protein"/>
    <property type="match status" value="1"/>
</dbReference>
<dbReference type="InterPro" id="IPR000644">
    <property type="entry name" value="CBS_dom"/>
</dbReference>
<feature type="domain" description="CBS" evidence="6">
    <location>
        <begin position="23"/>
        <end position="82"/>
    </location>
</feature>
<evidence type="ECO:0000256" key="2">
    <source>
        <dbReference type="PROSITE-ProRule" id="PRU00284"/>
    </source>
</evidence>
<evidence type="ECO:0000256" key="4">
    <source>
        <dbReference type="SAM" id="MobiDB-lite"/>
    </source>
</evidence>
<dbReference type="PANTHER" id="PTHR32089">
    <property type="entry name" value="METHYL-ACCEPTING CHEMOTAXIS PROTEIN MCPB"/>
    <property type="match status" value="1"/>
</dbReference>
<dbReference type="Proteomes" id="UP000318055">
    <property type="component" value="Chromosome"/>
</dbReference>
<dbReference type="GO" id="GO:0016020">
    <property type="term" value="C:membrane"/>
    <property type="evidence" value="ECO:0007669"/>
    <property type="project" value="InterPro"/>
</dbReference>
<evidence type="ECO:0000256" key="3">
    <source>
        <dbReference type="PROSITE-ProRule" id="PRU00703"/>
    </source>
</evidence>
<keyword evidence="8" id="KW-1185">Reference proteome</keyword>
<dbReference type="PROSITE" id="PS51371">
    <property type="entry name" value="CBS"/>
    <property type="match status" value="1"/>
</dbReference>
<dbReference type="SUPFAM" id="SSF54631">
    <property type="entry name" value="CBS-domain pair"/>
    <property type="match status" value="1"/>
</dbReference>
<evidence type="ECO:0000259" key="5">
    <source>
        <dbReference type="PROSITE" id="PS50111"/>
    </source>
</evidence>
<dbReference type="GO" id="GO:0007165">
    <property type="term" value="P:signal transduction"/>
    <property type="evidence" value="ECO:0007669"/>
    <property type="project" value="UniProtKB-KW"/>
</dbReference>
<dbReference type="EMBL" id="CP042239">
    <property type="protein sequence ID" value="QDX24722.1"/>
    <property type="molecule type" value="Genomic_DNA"/>
</dbReference>
<protein>
    <submittedName>
        <fullName evidence="7">CBS domain-containing protein</fullName>
    </submittedName>
</protein>
<proteinExistence type="predicted"/>
<dbReference type="SUPFAM" id="SSF58104">
    <property type="entry name" value="Methyl-accepting chemotaxis protein (MCP) signaling domain"/>
    <property type="match status" value="1"/>
</dbReference>
<gene>
    <name evidence="7" type="ORF">FPZ54_00875</name>
</gene>
<dbReference type="RefSeq" id="WP_145844287.1">
    <property type="nucleotide sequence ID" value="NZ_CP042239.1"/>
</dbReference>